<dbReference type="InterPro" id="IPR011990">
    <property type="entry name" value="TPR-like_helical_dom_sf"/>
</dbReference>
<dbReference type="Pfam" id="PF07719">
    <property type="entry name" value="TPR_2"/>
    <property type="match status" value="1"/>
</dbReference>
<reference evidence="4" key="1">
    <citation type="submission" date="2009-12" db="EMBL/GenBank/DDBJ databases">
        <authorList>
            <person name="Kielak A."/>
            <person name="van Veen J.A."/>
            <person name="Kowalchuk G.A."/>
        </authorList>
    </citation>
    <scope>NUCLEOTIDE SEQUENCE</scope>
</reference>
<evidence type="ECO:0000256" key="2">
    <source>
        <dbReference type="ARBA" id="ARBA00022803"/>
    </source>
</evidence>
<evidence type="ECO:0000256" key="3">
    <source>
        <dbReference type="PROSITE-ProRule" id="PRU00339"/>
    </source>
</evidence>
<evidence type="ECO:0000313" key="4">
    <source>
        <dbReference type="EMBL" id="ADC36071.1"/>
    </source>
</evidence>
<dbReference type="InterPro" id="IPR013105">
    <property type="entry name" value="TPR_2"/>
</dbReference>
<dbReference type="InterPro" id="IPR019734">
    <property type="entry name" value="TPR_rpt"/>
</dbReference>
<accession>E3T6X7</accession>
<protein>
    <submittedName>
        <fullName evidence="4">Uncharacterized protein</fullName>
    </submittedName>
</protein>
<proteinExistence type="predicted"/>
<organism evidence="4">
    <name type="scientific">uncultured bacterium 213</name>
    <dbReference type="NCBI Taxonomy" id="698383"/>
    <lineage>
        <taxon>Bacteria</taxon>
        <taxon>environmental samples</taxon>
    </lineage>
</organism>
<dbReference type="SMART" id="SM00028">
    <property type="entry name" value="TPR"/>
    <property type="match status" value="1"/>
</dbReference>
<keyword evidence="1" id="KW-0677">Repeat</keyword>
<dbReference type="Gene3D" id="1.25.40.10">
    <property type="entry name" value="Tetratricopeptide repeat domain"/>
    <property type="match status" value="1"/>
</dbReference>
<sequence>MGFPIGPFLFARRHHEIITRRFVSMNVDVTALERRALELMKQADFGAEAVRVNARIVEHDPARQAAWTRLGRCHLEQRNFDEAVTALRAALALNPANGVATNLLAEVRRQRALTPSATERATTGFSAREFTMIETLSPDEAARTLRPRFSALFDTLNATAIAARIVESRQRQGGSGSILFHADSAHGRSTGHMSAFHHGGRWEPQFNLGWYGSPPLAGRAVRVGLGFNLSPTGRDADRAAGQERVLAFFERFQQTLEKSWKRELARWMGENAGFIQYADHPPAVDLLPEQAVEWLLGCRHAAAHEWIFVGRWLFLENSHAATIVADRARLAKVVDETFRSLYPLWLGTYAGG</sequence>
<dbReference type="PROSITE" id="PS50005">
    <property type="entry name" value="TPR"/>
    <property type="match status" value="1"/>
</dbReference>
<reference evidence="4" key="2">
    <citation type="journal article" date="2010" name="Appl. Environ. Microbiol.">
        <title>Comparative analysis of acidobacterial genomic fragments from terrestrial and aquatic metagenomic libraries, with emphasis on acidobacteria subdivision 6.</title>
        <authorList>
            <person name="Kielak A.M."/>
            <person name="van Veen J.A."/>
            <person name="Kowalchuk G.A."/>
        </authorList>
    </citation>
    <scope>NUCLEOTIDE SEQUENCE</scope>
</reference>
<evidence type="ECO:0000256" key="1">
    <source>
        <dbReference type="ARBA" id="ARBA00022737"/>
    </source>
</evidence>
<keyword evidence="2 3" id="KW-0802">TPR repeat</keyword>
<dbReference type="SUPFAM" id="SSF48452">
    <property type="entry name" value="TPR-like"/>
    <property type="match status" value="1"/>
</dbReference>
<dbReference type="EMBL" id="GU260710">
    <property type="protein sequence ID" value="ADC36071.1"/>
    <property type="molecule type" value="Genomic_DNA"/>
</dbReference>
<name>E3T6X7_9BACT</name>
<dbReference type="AlphaFoldDB" id="E3T6X7"/>
<feature type="repeat" description="TPR" evidence="3">
    <location>
        <begin position="64"/>
        <end position="97"/>
    </location>
</feature>